<evidence type="ECO:0000256" key="1">
    <source>
        <dbReference type="SAM" id="MobiDB-lite"/>
    </source>
</evidence>
<dbReference type="AlphaFoldDB" id="A0A7S0ZYA9"/>
<keyword evidence="2" id="KW-0812">Transmembrane</keyword>
<name>A0A7S0ZYA9_NOCSC</name>
<feature type="region of interest" description="Disordered" evidence="1">
    <location>
        <begin position="353"/>
        <end position="377"/>
    </location>
</feature>
<organism evidence="4">
    <name type="scientific">Noctiluca scintillans</name>
    <name type="common">Sea sparkle</name>
    <name type="synonym">Red tide dinoflagellate</name>
    <dbReference type="NCBI Taxonomy" id="2966"/>
    <lineage>
        <taxon>Eukaryota</taxon>
        <taxon>Sar</taxon>
        <taxon>Alveolata</taxon>
        <taxon>Dinophyceae</taxon>
        <taxon>Noctilucales</taxon>
        <taxon>Noctilucaceae</taxon>
        <taxon>Noctiluca</taxon>
    </lineage>
</organism>
<sequence length="444" mass="46986">MPQASPPRSEDVENAGNVANIVQTLSAEKEIVPTPMRRRGRAASAGPPRRRQSEAAAPDTLEEAKESPEPAPNSSGRSKKHVAGVVVGLLLVVAGLTVAVLRDDSSVRKVDDIAVEIVPMVKEEHGSQLFDTIRDALSCSAPRRNVLDVLVGASPEFGAASDHPEEILELSRLATQVGVSAASVAATELISVQDRESVEHQLARAIAGVASGEGSWPAELRRRLSSALNTPCGQSCVDSGIVLEVDGAATSEPASTQGGRLQRAVIDLGYSAGLPGIQSRAAAYRSRPVEVVTDTSSPSPGDCFAFRGVGSIALRVAESAVVKHVVIEQLPRWSLPNGGNPPRHFTVYGEPADAKTRSAEEGASHAESESFDVPSSAGEARDTYTAWLGDFTYPLAAPSAQTFELRDPVEVQGLRFHFHEPSWGENFTCVYRLRAFASTPCGSD</sequence>
<keyword evidence="2" id="KW-1133">Transmembrane helix</keyword>
<dbReference type="EMBL" id="HBFQ01015715">
    <property type="protein sequence ID" value="CAD8836529.1"/>
    <property type="molecule type" value="Transcribed_RNA"/>
</dbReference>
<evidence type="ECO:0000256" key="2">
    <source>
        <dbReference type="SAM" id="Phobius"/>
    </source>
</evidence>
<reference evidence="4" key="1">
    <citation type="submission" date="2021-01" db="EMBL/GenBank/DDBJ databases">
        <authorList>
            <person name="Corre E."/>
            <person name="Pelletier E."/>
            <person name="Niang G."/>
            <person name="Scheremetjew M."/>
            <person name="Finn R."/>
            <person name="Kale V."/>
            <person name="Holt S."/>
            <person name="Cochrane G."/>
            <person name="Meng A."/>
            <person name="Brown T."/>
            <person name="Cohen L."/>
        </authorList>
    </citation>
    <scope>NUCLEOTIDE SEQUENCE</scope>
</reference>
<gene>
    <name evidence="4" type="ORF">NSCI0253_LOCUS10877</name>
</gene>
<dbReference type="Pfam" id="PF07738">
    <property type="entry name" value="Sad1_UNC"/>
    <property type="match status" value="1"/>
</dbReference>
<proteinExistence type="predicted"/>
<keyword evidence="2" id="KW-0472">Membrane</keyword>
<feature type="domain" description="SUN" evidence="3">
    <location>
        <begin position="247"/>
        <end position="440"/>
    </location>
</feature>
<accession>A0A7S0ZYA9</accession>
<evidence type="ECO:0000259" key="3">
    <source>
        <dbReference type="PROSITE" id="PS51469"/>
    </source>
</evidence>
<evidence type="ECO:0000313" key="4">
    <source>
        <dbReference type="EMBL" id="CAD8836529.1"/>
    </source>
</evidence>
<feature type="transmembrane region" description="Helical" evidence="2">
    <location>
        <begin position="82"/>
        <end position="101"/>
    </location>
</feature>
<feature type="compositionally biased region" description="Basic and acidic residues" evidence="1">
    <location>
        <begin position="353"/>
        <end position="368"/>
    </location>
</feature>
<protein>
    <recommendedName>
        <fullName evidence="3">SUN domain-containing protein</fullName>
    </recommendedName>
</protein>
<dbReference type="InterPro" id="IPR012919">
    <property type="entry name" value="SUN_dom"/>
</dbReference>
<dbReference type="Gene3D" id="2.60.120.260">
    <property type="entry name" value="Galactose-binding domain-like"/>
    <property type="match status" value="1"/>
</dbReference>
<feature type="region of interest" description="Disordered" evidence="1">
    <location>
        <begin position="1"/>
        <end position="79"/>
    </location>
</feature>
<dbReference type="PROSITE" id="PS51469">
    <property type="entry name" value="SUN"/>
    <property type="match status" value="1"/>
</dbReference>